<accession>A0A8H6YEW3</accession>
<reference evidence="6" key="1">
    <citation type="submission" date="2020-05" db="EMBL/GenBank/DDBJ databases">
        <title>Mycena genomes resolve the evolution of fungal bioluminescence.</title>
        <authorList>
            <person name="Tsai I.J."/>
        </authorList>
    </citation>
    <scope>NUCLEOTIDE SEQUENCE</scope>
    <source>
        <strain evidence="6">CCC161011</strain>
    </source>
</reference>
<feature type="chain" id="PRO_5034537494" evidence="4">
    <location>
        <begin position="24"/>
        <end position="938"/>
    </location>
</feature>
<dbReference type="EMBL" id="JACAZI010000007">
    <property type="protein sequence ID" value="KAF7357019.1"/>
    <property type="molecule type" value="Genomic_DNA"/>
</dbReference>
<dbReference type="GO" id="GO:0005576">
    <property type="term" value="C:extracellular region"/>
    <property type="evidence" value="ECO:0007669"/>
    <property type="project" value="TreeGrafter"/>
</dbReference>
<protein>
    <submittedName>
        <fullName evidence="6">Glycoside hydrolase family 5 protein</fullName>
    </submittedName>
</protein>
<feature type="signal peptide" evidence="4">
    <location>
        <begin position="1"/>
        <end position="23"/>
    </location>
</feature>
<name>A0A8H6YEW3_9AGAR</name>
<dbReference type="Proteomes" id="UP000620124">
    <property type="component" value="Unassembled WGS sequence"/>
</dbReference>
<dbReference type="InterPro" id="IPR017853">
    <property type="entry name" value="GH"/>
</dbReference>
<dbReference type="GO" id="GO:0008422">
    <property type="term" value="F:beta-glucosidase activity"/>
    <property type="evidence" value="ECO:0007669"/>
    <property type="project" value="TreeGrafter"/>
</dbReference>
<dbReference type="PANTHER" id="PTHR31297:SF42">
    <property type="entry name" value="GLYCOSIDE HYDROLASE FAMILY 5 DOMAIN-CONTAINING PROTEIN"/>
    <property type="match status" value="1"/>
</dbReference>
<evidence type="ECO:0000256" key="1">
    <source>
        <dbReference type="ARBA" id="ARBA00005641"/>
    </source>
</evidence>
<feature type="domain" description="Glycoside hydrolase family 5" evidence="5">
    <location>
        <begin position="89"/>
        <end position="276"/>
    </location>
</feature>
<dbReference type="GO" id="GO:0009986">
    <property type="term" value="C:cell surface"/>
    <property type="evidence" value="ECO:0007669"/>
    <property type="project" value="TreeGrafter"/>
</dbReference>
<comment type="similarity">
    <text evidence="1">Belongs to the glycosyl hydrolase 5 (cellulase A) family.</text>
</comment>
<sequence>MRATTFLSQSIRILSFFLPAVLGGLPGLPNKIYGVNLGSWLVLESWMLPQEWLDMGGQQCDDCSSCIATVISAFAQAFPKTVDGIFAKHWSSWFNQDDVDALVDAGINTVRIPLGYWIVEPLVDRKTEFYPRGGLAQLRRGLQQLQNAGIVAILDHHALPGVAAVNQMFAGRCTTDVQFYTDKNYHRALIWTSVMTVLSHVDPAFANAVAIEAVNEPIMDATQTPGYGDFQKNFVRVLRATEFLLGVPTPGFGAMPAPANGNFTAMLPNVKPSTIFTAEVISVLQDTVPILLQLGIVGLSRRRTQLVTNFMDINWQFNNPANPADAAIGPQGYDNHLYYVFGGVADPNPTAYLTSICNLPRVQNDAVLGNSPLWFGEWGLPVQFNTTDDFLTKWADAQKLAYSKGAGWIFWNFKVEISALAGDLAREWSYLEGVRRGFLTKDPSKVHDPNAAEQEVVQTGDFDTPDGRRLDCCSSGQAKDLAQCVLQFSPRPFLCCRSFSPPSLVLYLDSPTKIYGVNLGSWLVLESWMLPQEWLDMGGEQCSDCSTCIATEYAMAKAYPDTVDKTFDKHWTTWFNQDDVDALVDAGINTVRIPLGYWIIEALVDRSTEFYPRGGLNQLRRGLTQLQKAGIVAILDHHALPGVAAVGQQFAGNCTSEPKFYTDYNYHRALIWTSVMTVLSHVDPAFANAVAIEAVNEPIMDSSQTPGYGDFQKNFVKVIRATEHFLGVPTPGLGEAPAPADGNFTAMLPNAPSGPIFTDEVRSVLRDAYPIVMQLGVRGMSKRNTQLIANFMDVNWQYNSPPNPADAAIGPQGYDNHLYYVFGGVADANPDAYMRSICNLARVQNDAALGNSPLWFGEWGLPVQFNTTDAFLKQWADAQKLAYSQGAGWIFWNFKVEKSALAGDLDREWSYLEGVRSGYLTKDPSQYNDPNVCAPYMA</sequence>
<organism evidence="6 7">
    <name type="scientific">Mycena venus</name>
    <dbReference type="NCBI Taxonomy" id="2733690"/>
    <lineage>
        <taxon>Eukaryota</taxon>
        <taxon>Fungi</taxon>
        <taxon>Dikarya</taxon>
        <taxon>Basidiomycota</taxon>
        <taxon>Agaricomycotina</taxon>
        <taxon>Agaricomycetes</taxon>
        <taxon>Agaricomycetidae</taxon>
        <taxon>Agaricales</taxon>
        <taxon>Marasmiineae</taxon>
        <taxon>Mycenaceae</taxon>
        <taxon>Mycena</taxon>
    </lineage>
</organism>
<evidence type="ECO:0000256" key="4">
    <source>
        <dbReference type="SAM" id="SignalP"/>
    </source>
</evidence>
<dbReference type="AlphaFoldDB" id="A0A8H6YEW3"/>
<dbReference type="InterPro" id="IPR050386">
    <property type="entry name" value="Glycosyl_hydrolase_5"/>
</dbReference>
<evidence type="ECO:0000256" key="2">
    <source>
        <dbReference type="ARBA" id="ARBA00022801"/>
    </source>
</evidence>
<dbReference type="GO" id="GO:0009251">
    <property type="term" value="P:glucan catabolic process"/>
    <property type="evidence" value="ECO:0007669"/>
    <property type="project" value="TreeGrafter"/>
</dbReference>
<evidence type="ECO:0000259" key="5">
    <source>
        <dbReference type="Pfam" id="PF00150"/>
    </source>
</evidence>
<keyword evidence="3" id="KW-0326">Glycosidase</keyword>
<dbReference type="SUPFAM" id="SSF51445">
    <property type="entry name" value="(Trans)glycosidases"/>
    <property type="match status" value="2"/>
</dbReference>
<evidence type="ECO:0000256" key="3">
    <source>
        <dbReference type="ARBA" id="ARBA00023295"/>
    </source>
</evidence>
<feature type="domain" description="Glycoside hydrolase family 5" evidence="5">
    <location>
        <begin position="569"/>
        <end position="895"/>
    </location>
</feature>
<keyword evidence="7" id="KW-1185">Reference proteome</keyword>
<dbReference type="PANTHER" id="PTHR31297">
    <property type="entry name" value="GLUCAN ENDO-1,6-BETA-GLUCOSIDASE B"/>
    <property type="match status" value="1"/>
</dbReference>
<dbReference type="Gene3D" id="3.20.20.80">
    <property type="entry name" value="Glycosidases"/>
    <property type="match status" value="2"/>
</dbReference>
<evidence type="ECO:0000313" key="7">
    <source>
        <dbReference type="Proteomes" id="UP000620124"/>
    </source>
</evidence>
<evidence type="ECO:0000313" key="6">
    <source>
        <dbReference type="EMBL" id="KAF7357019.1"/>
    </source>
</evidence>
<keyword evidence="4" id="KW-0732">Signal</keyword>
<dbReference type="OrthoDB" id="1887033at2759"/>
<keyword evidence="2 6" id="KW-0378">Hydrolase</keyword>
<comment type="caution">
    <text evidence="6">The sequence shown here is derived from an EMBL/GenBank/DDBJ whole genome shotgun (WGS) entry which is preliminary data.</text>
</comment>
<gene>
    <name evidence="6" type="ORF">MVEN_01038500</name>
</gene>
<proteinExistence type="inferred from homology"/>
<dbReference type="Pfam" id="PF00150">
    <property type="entry name" value="Cellulase"/>
    <property type="match status" value="2"/>
</dbReference>
<dbReference type="InterPro" id="IPR001547">
    <property type="entry name" value="Glyco_hydro_5"/>
</dbReference>